<protein>
    <recommendedName>
        <fullName evidence="4">HEAT repeat-containing protein</fullName>
    </recommendedName>
</protein>
<keyword evidence="3" id="KW-1185">Reference proteome</keyword>
<organism evidence="2 3">
    <name type="scientific">Psychroflexus salinarum</name>
    <dbReference type="NCBI Taxonomy" id="546024"/>
    <lineage>
        <taxon>Bacteria</taxon>
        <taxon>Pseudomonadati</taxon>
        <taxon>Bacteroidota</taxon>
        <taxon>Flavobacteriia</taxon>
        <taxon>Flavobacteriales</taxon>
        <taxon>Flavobacteriaceae</taxon>
        <taxon>Psychroflexus</taxon>
    </lineage>
</organism>
<reference evidence="3" key="1">
    <citation type="journal article" date="2019" name="Int. J. Syst. Evol. Microbiol.">
        <title>The Global Catalogue of Microorganisms (GCM) 10K type strain sequencing project: providing services to taxonomists for standard genome sequencing and annotation.</title>
        <authorList>
            <consortium name="The Broad Institute Genomics Platform"/>
            <consortium name="The Broad Institute Genome Sequencing Center for Infectious Disease"/>
            <person name="Wu L."/>
            <person name="Ma J."/>
        </authorList>
    </citation>
    <scope>NUCLEOTIDE SEQUENCE [LARGE SCALE GENOMIC DNA]</scope>
    <source>
        <strain evidence="3">CCUG 56752</strain>
    </source>
</reference>
<sequence>MDKNTLIETVLIPYLIPILLVTFISVIALLFLNRFTISGINILNKKLERKINAFLPEILLGEFSETGLSVEIEKFKSEVYLNTYRFREFLIKSLIESENSLKGVDEKKFHKVFVAFKLHKHSYRFLKSFFIYYKKKGIYQMQMMNYRPAAKEIKRYISHKNLQLSANALIAYILLAEKDISFLTRIKHELSFAKEIEILEICKIKKLKRPELLKDFLFSKNDFIVKVGLRLAVYYNASDLEHIISKCIYHKNPAVRELAYKALGDLFLVDNADEMISRYDEETKTNKTQIVLSLGKIGNKSHLDFLKPLLLRSHHNELGIAKAIKSIDPKSLSLMELNDRRVNNLTKHINQNPMI</sequence>
<evidence type="ECO:0000313" key="3">
    <source>
        <dbReference type="Proteomes" id="UP001597049"/>
    </source>
</evidence>
<keyword evidence="1" id="KW-1133">Transmembrane helix</keyword>
<dbReference type="InterPro" id="IPR016024">
    <property type="entry name" value="ARM-type_fold"/>
</dbReference>
<keyword evidence="1" id="KW-0472">Membrane</keyword>
<evidence type="ECO:0000256" key="1">
    <source>
        <dbReference type="SAM" id="Phobius"/>
    </source>
</evidence>
<comment type="caution">
    <text evidence="2">The sequence shown here is derived from an EMBL/GenBank/DDBJ whole genome shotgun (WGS) entry which is preliminary data.</text>
</comment>
<dbReference type="Proteomes" id="UP001597049">
    <property type="component" value="Unassembled WGS sequence"/>
</dbReference>
<keyword evidence="1" id="KW-0812">Transmembrane</keyword>
<name>A0ABW3GL20_9FLAO</name>
<dbReference type="EMBL" id="JBHTIV010000002">
    <property type="protein sequence ID" value="MFD0931128.1"/>
    <property type="molecule type" value="Genomic_DNA"/>
</dbReference>
<dbReference type="SUPFAM" id="SSF48371">
    <property type="entry name" value="ARM repeat"/>
    <property type="match status" value="1"/>
</dbReference>
<gene>
    <name evidence="2" type="ORF">ACFQ0R_00805</name>
</gene>
<proteinExistence type="predicted"/>
<dbReference type="RefSeq" id="WP_379656467.1">
    <property type="nucleotide sequence ID" value="NZ_JBHTIV010000002.1"/>
</dbReference>
<evidence type="ECO:0000313" key="2">
    <source>
        <dbReference type="EMBL" id="MFD0931128.1"/>
    </source>
</evidence>
<evidence type="ECO:0008006" key="4">
    <source>
        <dbReference type="Google" id="ProtNLM"/>
    </source>
</evidence>
<feature type="transmembrane region" description="Helical" evidence="1">
    <location>
        <begin position="12"/>
        <end position="32"/>
    </location>
</feature>
<accession>A0ABW3GL20</accession>